<dbReference type="AlphaFoldDB" id="A0A0A9FRP6"/>
<dbReference type="EMBL" id="GBRH01186933">
    <property type="protein sequence ID" value="JAE10963.1"/>
    <property type="molecule type" value="Transcribed_RNA"/>
</dbReference>
<organism evidence="1">
    <name type="scientific">Arundo donax</name>
    <name type="common">Giant reed</name>
    <name type="synonym">Donax arundinaceus</name>
    <dbReference type="NCBI Taxonomy" id="35708"/>
    <lineage>
        <taxon>Eukaryota</taxon>
        <taxon>Viridiplantae</taxon>
        <taxon>Streptophyta</taxon>
        <taxon>Embryophyta</taxon>
        <taxon>Tracheophyta</taxon>
        <taxon>Spermatophyta</taxon>
        <taxon>Magnoliopsida</taxon>
        <taxon>Liliopsida</taxon>
        <taxon>Poales</taxon>
        <taxon>Poaceae</taxon>
        <taxon>PACMAD clade</taxon>
        <taxon>Arundinoideae</taxon>
        <taxon>Arundineae</taxon>
        <taxon>Arundo</taxon>
    </lineage>
</organism>
<protein>
    <submittedName>
        <fullName evidence="1">Uncharacterized protein</fullName>
    </submittedName>
</protein>
<reference evidence="1" key="2">
    <citation type="journal article" date="2015" name="Data Brief">
        <title>Shoot transcriptome of the giant reed, Arundo donax.</title>
        <authorList>
            <person name="Barrero R.A."/>
            <person name="Guerrero F.D."/>
            <person name="Moolhuijzen P."/>
            <person name="Goolsby J.A."/>
            <person name="Tidwell J."/>
            <person name="Bellgard S.E."/>
            <person name="Bellgard M.I."/>
        </authorList>
    </citation>
    <scope>NUCLEOTIDE SEQUENCE</scope>
    <source>
        <tissue evidence="1">Shoot tissue taken approximately 20 cm above the soil surface</tissue>
    </source>
</reference>
<reference evidence="1" key="1">
    <citation type="submission" date="2014-09" db="EMBL/GenBank/DDBJ databases">
        <authorList>
            <person name="Magalhaes I.L.F."/>
            <person name="Oliveira U."/>
            <person name="Santos F.R."/>
            <person name="Vidigal T.H.D.A."/>
            <person name="Brescovit A.D."/>
            <person name="Santos A.J."/>
        </authorList>
    </citation>
    <scope>NUCLEOTIDE SEQUENCE</scope>
    <source>
        <tissue evidence="1">Shoot tissue taken approximately 20 cm above the soil surface</tissue>
    </source>
</reference>
<accession>A0A0A9FRP6</accession>
<name>A0A0A9FRP6_ARUDO</name>
<evidence type="ECO:0000313" key="1">
    <source>
        <dbReference type="EMBL" id="JAE10963.1"/>
    </source>
</evidence>
<sequence>MLHCKRISKLIKMLFFPNLYILSFFSSLH</sequence>
<proteinExistence type="predicted"/>